<accession>A0A670ZKW9</accession>
<feature type="region of interest" description="Disordered" evidence="2">
    <location>
        <begin position="245"/>
        <end position="267"/>
    </location>
</feature>
<evidence type="ECO:0000256" key="2">
    <source>
        <dbReference type="SAM" id="MobiDB-lite"/>
    </source>
</evidence>
<dbReference type="SMART" id="SM00431">
    <property type="entry name" value="SCAN"/>
    <property type="match status" value="1"/>
</dbReference>
<dbReference type="CDD" id="cd07936">
    <property type="entry name" value="SCAN"/>
    <property type="match status" value="1"/>
</dbReference>
<dbReference type="InterPro" id="IPR050916">
    <property type="entry name" value="SCAN-C2H2_zinc_finger"/>
</dbReference>
<feature type="region of interest" description="Disordered" evidence="2">
    <location>
        <begin position="133"/>
        <end position="155"/>
    </location>
</feature>
<dbReference type="SUPFAM" id="SSF47353">
    <property type="entry name" value="Retrovirus capsid dimerization domain-like"/>
    <property type="match status" value="1"/>
</dbReference>
<dbReference type="Ensembl" id="ENSPTXT00000024245.1">
    <property type="protein sequence ID" value="ENSPTXP00000023516.1"/>
    <property type="gene ID" value="ENSPTXG00000016339.1"/>
</dbReference>
<reference evidence="4" key="1">
    <citation type="submission" date="2025-08" db="UniProtKB">
        <authorList>
            <consortium name="Ensembl"/>
        </authorList>
    </citation>
    <scope>IDENTIFICATION</scope>
</reference>
<dbReference type="GeneTree" id="ENSGT00940000154715"/>
<name>A0A670ZKW9_PSETE</name>
<evidence type="ECO:0000256" key="1">
    <source>
        <dbReference type="ARBA" id="ARBA00023242"/>
    </source>
</evidence>
<evidence type="ECO:0000313" key="4">
    <source>
        <dbReference type="Ensembl" id="ENSPTXP00000023516.1"/>
    </source>
</evidence>
<reference evidence="4" key="2">
    <citation type="submission" date="2025-09" db="UniProtKB">
        <authorList>
            <consortium name="Ensembl"/>
        </authorList>
    </citation>
    <scope>IDENTIFICATION</scope>
</reference>
<protein>
    <recommendedName>
        <fullName evidence="3">SCAN box domain-containing protein</fullName>
    </recommendedName>
</protein>
<evidence type="ECO:0000259" key="3">
    <source>
        <dbReference type="PROSITE" id="PS50804"/>
    </source>
</evidence>
<dbReference type="PANTHER" id="PTHR45935:SF15">
    <property type="entry name" value="SCAN BOX DOMAIN-CONTAINING PROTEIN"/>
    <property type="match status" value="1"/>
</dbReference>
<proteinExistence type="predicted"/>
<dbReference type="AlphaFoldDB" id="A0A670ZKW9"/>
<evidence type="ECO:0000313" key="5">
    <source>
        <dbReference type="Proteomes" id="UP000472273"/>
    </source>
</evidence>
<dbReference type="Pfam" id="PF02023">
    <property type="entry name" value="SCAN"/>
    <property type="match status" value="1"/>
</dbReference>
<dbReference type="PANTHER" id="PTHR45935">
    <property type="entry name" value="PROTEIN ZBED8-RELATED"/>
    <property type="match status" value="1"/>
</dbReference>
<dbReference type="InterPro" id="IPR003309">
    <property type="entry name" value="SCAN_dom"/>
</dbReference>
<sequence length="289" mass="32983">MPLEREVEISASGFQRVIFDLDTEPEIKMEKQDVEPERQAHLAGHTEATSRGLCHPLQHIKQEDDESMEPQQWEAQQCNFLDTSPSLPRGQGLSELPEGILQHGPKASPSILEGAGPMSDWAKAGKVPKVTLDSRDFRMPSGGSEEQTERFEAGNSECQRQHFRQFSYREAEGPWEAYCQLRKLCHRWLMPERRTKEEMLELVILEQFLAILPLEMLSWIREQDSESCLHAIALAESFLLRQHEKPDQQMTGMKEEEAAADFPEAKGTSLDVTLRQLSKEVKQEEDGKA</sequence>
<dbReference type="Gene3D" id="1.10.4020.10">
    <property type="entry name" value="DNA breaking-rejoining enzymes"/>
    <property type="match status" value="1"/>
</dbReference>
<keyword evidence="1" id="KW-0539">Nucleus</keyword>
<dbReference type="InterPro" id="IPR038269">
    <property type="entry name" value="SCAN_sf"/>
</dbReference>
<feature type="compositionally biased region" description="Basic and acidic residues" evidence="2">
    <location>
        <begin position="245"/>
        <end position="257"/>
    </location>
</feature>
<dbReference type="Proteomes" id="UP000472273">
    <property type="component" value="Unplaced"/>
</dbReference>
<dbReference type="FunFam" id="1.10.4020.10:FF:000001">
    <property type="entry name" value="zinc finger protein 263 isoform X1"/>
    <property type="match status" value="1"/>
</dbReference>
<organism evidence="4 5">
    <name type="scientific">Pseudonaja textilis</name>
    <name type="common">Eastern brown snake</name>
    <dbReference type="NCBI Taxonomy" id="8673"/>
    <lineage>
        <taxon>Eukaryota</taxon>
        <taxon>Metazoa</taxon>
        <taxon>Chordata</taxon>
        <taxon>Craniata</taxon>
        <taxon>Vertebrata</taxon>
        <taxon>Euteleostomi</taxon>
        <taxon>Lepidosauria</taxon>
        <taxon>Squamata</taxon>
        <taxon>Bifurcata</taxon>
        <taxon>Unidentata</taxon>
        <taxon>Episquamata</taxon>
        <taxon>Toxicofera</taxon>
        <taxon>Serpentes</taxon>
        <taxon>Colubroidea</taxon>
        <taxon>Elapidae</taxon>
        <taxon>Hydrophiinae</taxon>
        <taxon>Pseudonaja</taxon>
    </lineage>
</organism>
<keyword evidence="5" id="KW-1185">Reference proteome</keyword>
<dbReference type="PROSITE" id="PS50804">
    <property type="entry name" value="SCAN_BOX"/>
    <property type="match status" value="1"/>
</dbReference>
<feature type="domain" description="SCAN box" evidence="3">
    <location>
        <begin position="160"/>
        <end position="238"/>
    </location>
</feature>